<dbReference type="EMBL" id="CAUWAG010000007">
    <property type="protein sequence ID" value="CAJ2504964.1"/>
    <property type="molecule type" value="Genomic_DNA"/>
</dbReference>
<sequence>MGRHQDSKESVVGAVVASLPLGGDAMMEFNIANEFLTGLVGAGRATLLSSFRAASKRQKKKALGFKGFGGTGRGRLHSPMAQFSQQLQGS</sequence>
<gene>
    <name evidence="2" type="ORF">KHLLAP_LOCUS5432</name>
</gene>
<keyword evidence="3" id="KW-1185">Reference proteome</keyword>
<comment type="caution">
    <text evidence="2">The sequence shown here is derived from an EMBL/GenBank/DDBJ whole genome shotgun (WGS) entry which is preliminary data.</text>
</comment>
<dbReference type="AlphaFoldDB" id="A0AAI8YHI0"/>
<feature type="region of interest" description="Disordered" evidence="1">
    <location>
        <begin position="64"/>
        <end position="90"/>
    </location>
</feature>
<name>A0AAI8YHI0_9PEZI</name>
<evidence type="ECO:0000256" key="1">
    <source>
        <dbReference type="SAM" id="MobiDB-lite"/>
    </source>
</evidence>
<organism evidence="2 3">
    <name type="scientific">Anthostomella pinea</name>
    <dbReference type="NCBI Taxonomy" id="933095"/>
    <lineage>
        <taxon>Eukaryota</taxon>
        <taxon>Fungi</taxon>
        <taxon>Dikarya</taxon>
        <taxon>Ascomycota</taxon>
        <taxon>Pezizomycotina</taxon>
        <taxon>Sordariomycetes</taxon>
        <taxon>Xylariomycetidae</taxon>
        <taxon>Xylariales</taxon>
        <taxon>Xylariaceae</taxon>
        <taxon>Anthostomella</taxon>
    </lineage>
</organism>
<proteinExistence type="predicted"/>
<reference evidence="2" key="1">
    <citation type="submission" date="2023-10" db="EMBL/GenBank/DDBJ databases">
        <authorList>
            <person name="Hackl T."/>
        </authorList>
    </citation>
    <scope>NUCLEOTIDE SEQUENCE</scope>
</reference>
<feature type="compositionally biased region" description="Polar residues" evidence="1">
    <location>
        <begin position="81"/>
        <end position="90"/>
    </location>
</feature>
<accession>A0AAI8YHI0</accession>
<dbReference type="Proteomes" id="UP001295740">
    <property type="component" value="Unassembled WGS sequence"/>
</dbReference>
<evidence type="ECO:0000313" key="3">
    <source>
        <dbReference type="Proteomes" id="UP001295740"/>
    </source>
</evidence>
<protein>
    <submittedName>
        <fullName evidence="2">Uu.00g123580.m01.CDS01</fullName>
    </submittedName>
</protein>
<evidence type="ECO:0000313" key="2">
    <source>
        <dbReference type="EMBL" id="CAJ2504964.1"/>
    </source>
</evidence>